<dbReference type="InterPro" id="IPR000944">
    <property type="entry name" value="Tscrpt_reg_Rrf2"/>
</dbReference>
<gene>
    <name evidence="2" type="ORF">SAMN05421512_110182</name>
</gene>
<proteinExistence type="predicted"/>
<dbReference type="InterPro" id="IPR036388">
    <property type="entry name" value="WH-like_DNA-bd_sf"/>
</dbReference>
<dbReference type="InterPro" id="IPR036390">
    <property type="entry name" value="WH_DNA-bd_sf"/>
</dbReference>
<dbReference type="PANTHER" id="PTHR33221">
    <property type="entry name" value="WINGED HELIX-TURN-HELIX TRANSCRIPTIONAL REGULATOR, RRF2 FAMILY"/>
    <property type="match status" value="1"/>
</dbReference>
<dbReference type="OrthoDB" id="9802344at2"/>
<sequence>MLSMKGKYGLKAMCHLAGLPAGEMAQSSEIAEANAISKKFLDAILADLRNAGFVHARKGRAGGYCLARPGEDIMVGHVLRVLDGPLAPIPCASRTAYHRCSDCPDETACSVRLTMLEVREAIASILDTRSIEAMRRMAGGGDLETAAALHEA</sequence>
<name>A0A285TDI0_9HYPH</name>
<dbReference type="GO" id="GO:0003677">
    <property type="term" value="F:DNA binding"/>
    <property type="evidence" value="ECO:0007669"/>
    <property type="project" value="UniProtKB-KW"/>
</dbReference>
<dbReference type="Proteomes" id="UP000219331">
    <property type="component" value="Unassembled WGS sequence"/>
</dbReference>
<dbReference type="NCBIfam" id="TIGR00738">
    <property type="entry name" value="rrf2_super"/>
    <property type="match status" value="1"/>
</dbReference>
<accession>A0A285TDI0</accession>
<organism evidence="2 3">
    <name type="scientific">Stappia indica</name>
    <dbReference type="NCBI Taxonomy" id="538381"/>
    <lineage>
        <taxon>Bacteria</taxon>
        <taxon>Pseudomonadati</taxon>
        <taxon>Pseudomonadota</taxon>
        <taxon>Alphaproteobacteria</taxon>
        <taxon>Hyphomicrobiales</taxon>
        <taxon>Stappiaceae</taxon>
        <taxon>Stappia</taxon>
    </lineage>
</organism>
<dbReference type="Pfam" id="PF02082">
    <property type="entry name" value="Rrf2"/>
    <property type="match status" value="1"/>
</dbReference>
<evidence type="ECO:0000313" key="2">
    <source>
        <dbReference type="EMBL" id="SOC20270.1"/>
    </source>
</evidence>
<protein>
    <submittedName>
        <fullName evidence="2">Transcriptional regulator, BadM/Rrf2 family</fullName>
    </submittedName>
</protein>
<evidence type="ECO:0000313" key="3">
    <source>
        <dbReference type="Proteomes" id="UP000219331"/>
    </source>
</evidence>
<dbReference type="GO" id="GO:0005829">
    <property type="term" value="C:cytosol"/>
    <property type="evidence" value="ECO:0007669"/>
    <property type="project" value="TreeGrafter"/>
</dbReference>
<dbReference type="RefSeq" id="WP_097175904.1">
    <property type="nucleotide sequence ID" value="NZ_JAJGNR010000007.1"/>
</dbReference>
<evidence type="ECO:0000256" key="1">
    <source>
        <dbReference type="ARBA" id="ARBA00023125"/>
    </source>
</evidence>
<dbReference type="PROSITE" id="PS51197">
    <property type="entry name" value="HTH_RRF2_2"/>
    <property type="match status" value="1"/>
</dbReference>
<dbReference type="GO" id="GO:0003700">
    <property type="term" value="F:DNA-binding transcription factor activity"/>
    <property type="evidence" value="ECO:0007669"/>
    <property type="project" value="TreeGrafter"/>
</dbReference>
<dbReference type="Gene3D" id="1.10.10.10">
    <property type="entry name" value="Winged helix-like DNA-binding domain superfamily/Winged helix DNA-binding domain"/>
    <property type="match status" value="1"/>
</dbReference>
<dbReference type="AlphaFoldDB" id="A0A285TDI0"/>
<keyword evidence="3" id="KW-1185">Reference proteome</keyword>
<dbReference type="EMBL" id="OBML01000010">
    <property type="protein sequence ID" value="SOC20270.1"/>
    <property type="molecule type" value="Genomic_DNA"/>
</dbReference>
<dbReference type="STRING" id="538381.GCA_001696535_03872"/>
<dbReference type="SUPFAM" id="SSF46785">
    <property type="entry name" value="Winged helix' DNA-binding domain"/>
    <property type="match status" value="1"/>
</dbReference>
<reference evidence="2 3" key="1">
    <citation type="submission" date="2017-08" db="EMBL/GenBank/DDBJ databases">
        <authorList>
            <person name="de Groot N.N."/>
        </authorList>
    </citation>
    <scope>NUCLEOTIDE SEQUENCE [LARGE SCALE GENOMIC DNA]</scope>
    <source>
        <strain evidence="2 3">USBA 352</strain>
    </source>
</reference>
<dbReference type="PANTHER" id="PTHR33221:SF5">
    <property type="entry name" value="HTH-TYPE TRANSCRIPTIONAL REGULATOR ISCR"/>
    <property type="match status" value="1"/>
</dbReference>
<keyword evidence="1" id="KW-0238">DNA-binding</keyword>